<keyword evidence="1" id="KW-0812">Transmembrane</keyword>
<protein>
    <recommendedName>
        <fullName evidence="6">DUF3784 domain-containing protein</fullName>
    </recommendedName>
</protein>
<gene>
    <name evidence="2" type="ORF">E4V82_21325</name>
    <name evidence="3" type="ORF">HLQ16_20005</name>
</gene>
<proteinExistence type="predicted"/>
<comment type="caution">
    <text evidence="2">The sequence shown here is derived from an EMBL/GenBank/DDBJ whole genome shotgun (WGS) entry which is preliminary data.</text>
</comment>
<dbReference type="RefSeq" id="WP_151553678.1">
    <property type="nucleotide sequence ID" value="NZ_CP077616.1"/>
</dbReference>
<dbReference type="GeneID" id="83594742"/>
<feature type="transmembrane region" description="Helical" evidence="1">
    <location>
        <begin position="49"/>
        <end position="69"/>
    </location>
</feature>
<evidence type="ECO:0000313" key="5">
    <source>
        <dbReference type="Proteomes" id="UP000531659"/>
    </source>
</evidence>
<organism evidence="2 4">
    <name type="scientific">Clostridium estertheticum</name>
    <dbReference type="NCBI Taxonomy" id="238834"/>
    <lineage>
        <taxon>Bacteria</taxon>
        <taxon>Bacillati</taxon>
        <taxon>Bacillota</taxon>
        <taxon>Clostridia</taxon>
        <taxon>Eubacteriales</taxon>
        <taxon>Clostridiaceae</taxon>
        <taxon>Clostridium</taxon>
    </lineage>
</organism>
<reference evidence="3 5" key="2">
    <citation type="submission" date="2020-05" db="EMBL/GenBank/DDBJ databases">
        <title>Complete genome of Clostridium estertheticum subspecies estertheticum, isolated from Vacuum packed lamb meat from New Zealand imported to Switzerland.</title>
        <authorList>
            <person name="Wambui J."/>
            <person name="Stevens M.J.A."/>
            <person name="Stephan R."/>
        </authorList>
    </citation>
    <scope>NUCLEOTIDE SEQUENCE [LARGE SCALE GENOMIC DNA]</scope>
    <source>
        <strain evidence="3 5">CEST001</strain>
    </source>
</reference>
<feature type="transmembrane region" description="Helical" evidence="1">
    <location>
        <begin position="6"/>
        <end position="28"/>
    </location>
</feature>
<evidence type="ECO:0008006" key="6">
    <source>
        <dbReference type="Google" id="ProtNLM"/>
    </source>
</evidence>
<evidence type="ECO:0000313" key="4">
    <source>
        <dbReference type="Proteomes" id="UP000342249"/>
    </source>
</evidence>
<feature type="transmembrane region" description="Helical" evidence="1">
    <location>
        <begin position="75"/>
        <end position="98"/>
    </location>
</feature>
<dbReference type="EMBL" id="SPSF01000053">
    <property type="protein sequence ID" value="MPQ64620.1"/>
    <property type="molecule type" value="Genomic_DNA"/>
</dbReference>
<accession>A0A5N7IV63</accession>
<keyword evidence="1" id="KW-0472">Membrane</keyword>
<evidence type="ECO:0000313" key="3">
    <source>
        <dbReference type="EMBL" id="NNU78197.1"/>
    </source>
</evidence>
<evidence type="ECO:0000256" key="1">
    <source>
        <dbReference type="SAM" id="Phobius"/>
    </source>
</evidence>
<evidence type="ECO:0000313" key="2">
    <source>
        <dbReference type="EMBL" id="MPQ64620.1"/>
    </source>
</evidence>
<dbReference type="Proteomes" id="UP000342249">
    <property type="component" value="Unassembled WGS sequence"/>
</dbReference>
<sequence length="107" mass="12132">MTTPMTILLLIFNFIAIIVLINLISSKFSNYVINKFNITNSTMENIKQILIKFNLVVVCLSALFSQMVISKEFHIIKFIVMGIILVVDGICVICLSTYSKVQKKLNN</sequence>
<dbReference type="Proteomes" id="UP000531659">
    <property type="component" value="Unassembled WGS sequence"/>
</dbReference>
<name>A0A5N7IV63_9CLOT</name>
<dbReference type="EMBL" id="JABEYB010000020">
    <property type="protein sequence ID" value="NNU78197.1"/>
    <property type="molecule type" value="Genomic_DNA"/>
</dbReference>
<reference evidence="2 4" key="1">
    <citation type="journal article" date="2019" name="Lett. Appl. Microbiol.">
        <title>A case of 'blown pack' spoilage of vacuum-packaged pork likely associated with Clostridium estertheticum in Canada.</title>
        <authorList>
            <person name="Zhang P."/>
            <person name="Ward P."/>
            <person name="McMullen L.M."/>
            <person name="Yang X."/>
        </authorList>
    </citation>
    <scope>NUCLEOTIDE SEQUENCE [LARGE SCALE GENOMIC DNA]</scope>
    <source>
        <strain evidence="2 4">MA19</strain>
    </source>
</reference>
<dbReference type="AlphaFoldDB" id="A0A5N7IV63"/>
<keyword evidence="1" id="KW-1133">Transmembrane helix</keyword>